<evidence type="ECO:0000313" key="3">
    <source>
        <dbReference type="Proteomes" id="UP000194420"/>
    </source>
</evidence>
<dbReference type="AlphaFoldDB" id="A0A1Y6EMW0"/>
<evidence type="ECO:0000313" key="2">
    <source>
        <dbReference type="EMBL" id="SMQ62541.1"/>
    </source>
</evidence>
<evidence type="ECO:0008006" key="4">
    <source>
        <dbReference type="Google" id="ProtNLM"/>
    </source>
</evidence>
<dbReference type="RefSeq" id="WP_086436615.1">
    <property type="nucleotide sequence ID" value="NZ_FXWG01000001.1"/>
</dbReference>
<proteinExistence type="predicted"/>
<organism evidence="2 3">
    <name type="scientific">Altererythrobacter xiamenensis</name>
    <dbReference type="NCBI Taxonomy" id="1316679"/>
    <lineage>
        <taxon>Bacteria</taxon>
        <taxon>Pseudomonadati</taxon>
        <taxon>Pseudomonadota</taxon>
        <taxon>Alphaproteobacteria</taxon>
        <taxon>Sphingomonadales</taxon>
        <taxon>Erythrobacteraceae</taxon>
        <taxon>Altererythrobacter</taxon>
    </lineage>
</organism>
<dbReference type="Proteomes" id="UP000194420">
    <property type="component" value="Unassembled WGS sequence"/>
</dbReference>
<dbReference type="OrthoDB" id="7428888at2"/>
<feature type="transmembrane region" description="Helical" evidence="1">
    <location>
        <begin position="6"/>
        <end position="23"/>
    </location>
</feature>
<sequence length="113" mass="12713">MDFTPLFVSLPFVAILLASGVWASRRFARFKELPGHFDFRGRVTRMAPRRTMVWMLPVLFSAVLVVLALVPQGVPPEHRNGSPVTGALIGGITLVAAQFFVLWLTDHWARRQK</sequence>
<keyword evidence="1" id="KW-1133">Transmembrane helix</keyword>
<reference evidence="3" key="1">
    <citation type="submission" date="2017-04" db="EMBL/GenBank/DDBJ databases">
        <authorList>
            <person name="Varghese N."/>
            <person name="Submissions S."/>
        </authorList>
    </citation>
    <scope>NUCLEOTIDE SEQUENCE [LARGE SCALE GENOMIC DNA]</scope>
</reference>
<evidence type="ECO:0000256" key="1">
    <source>
        <dbReference type="SAM" id="Phobius"/>
    </source>
</evidence>
<name>A0A1Y6EMW0_9SPHN</name>
<protein>
    <recommendedName>
        <fullName evidence="4">DUF1648 domain-containing protein</fullName>
    </recommendedName>
</protein>
<dbReference type="EMBL" id="FXWG01000001">
    <property type="protein sequence ID" value="SMQ62541.1"/>
    <property type="molecule type" value="Genomic_DNA"/>
</dbReference>
<keyword evidence="1" id="KW-0812">Transmembrane</keyword>
<keyword evidence="3" id="KW-1185">Reference proteome</keyword>
<feature type="transmembrane region" description="Helical" evidence="1">
    <location>
        <begin position="84"/>
        <end position="104"/>
    </location>
</feature>
<feature type="transmembrane region" description="Helical" evidence="1">
    <location>
        <begin position="52"/>
        <end position="72"/>
    </location>
</feature>
<keyword evidence="1" id="KW-0472">Membrane</keyword>
<gene>
    <name evidence="2" type="ORF">SAMN06297468_0716</name>
</gene>
<accession>A0A1Y6EMW0</accession>